<gene>
    <name evidence="1" type="ORF">ACAOBT_LOCUS22357</name>
</gene>
<accession>A0A9P0LHY6</accession>
<keyword evidence="2" id="KW-1185">Reference proteome</keyword>
<evidence type="ECO:0000313" key="1">
    <source>
        <dbReference type="EMBL" id="CAH1995030.1"/>
    </source>
</evidence>
<sequence length="86" mass="10224">MPKRHVKLFCYLPSRPTCCLSSLLQTSFMIQKHQFYCCEVTCTPGQSLTLPRVVRTKQLCTSFLLYQQFRLVIRNRRPRLSSRRLN</sequence>
<reference evidence="1" key="1">
    <citation type="submission" date="2022-03" db="EMBL/GenBank/DDBJ databases">
        <authorList>
            <person name="Sayadi A."/>
        </authorList>
    </citation>
    <scope>NUCLEOTIDE SEQUENCE</scope>
</reference>
<organism evidence="1 2">
    <name type="scientific">Acanthoscelides obtectus</name>
    <name type="common">Bean weevil</name>
    <name type="synonym">Bruchus obtectus</name>
    <dbReference type="NCBI Taxonomy" id="200917"/>
    <lineage>
        <taxon>Eukaryota</taxon>
        <taxon>Metazoa</taxon>
        <taxon>Ecdysozoa</taxon>
        <taxon>Arthropoda</taxon>
        <taxon>Hexapoda</taxon>
        <taxon>Insecta</taxon>
        <taxon>Pterygota</taxon>
        <taxon>Neoptera</taxon>
        <taxon>Endopterygota</taxon>
        <taxon>Coleoptera</taxon>
        <taxon>Polyphaga</taxon>
        <taxon>Cucujiformia</taxon>
        <taxon>Chrysomeloidea</taxon>
        <taxon>Chrysomelidae</taxon>
        <taxon>Bruchinae</taxon>
        <taxon>Bruchini</taxon>
        <taxon>Acanthoscelides</taxon>
    </lineage>
</organism>
<evidence type="ECO:0000313" key="2">
    <source>
        <dbReference type="Proteomes" id="UP001152888"/>
    </source>
</evidence>
<dbReference type="EMBL" id="CAKOFQ010007212">
    <property type="protein sequence ID" value="CAH1995030.1"/>
    <property type="molecule type" value="Genomic_DNA"/>
</dbReference>
<dbReference type="Proteomes" id="UP001152888">
    <property type="component" value="Unassembled WGS sequence"/>
</dbReference>
<protein>
    <submittedName>
        <fullName evidence="1">Uncharacterized protein</fullName>
    </submittedName>
</protein>
<name>A0A9P0LHY6_ACAOB</name>
<proteinExistence type="predicted"/>
<dbReference type="AlphaFoldDB" id="A0A9P0LHY6"/>
<comment type="caution">
    <text evidence="1">The sequence shown here is derived from an EMBL/GenBank/DDBJ whole genome shotgun (WGS) entry which is preliminary data.</text>
</comment>